<dbReference type="EMBL" id="LBHC01000003">
    <property type="protein sequence ID" value="KLE31155.1"/>
    <property type="molecule type" value="Genomic_DNA"/>
</dbReference>
<dbReference type="KEGG" id="egn:BMF35_b0211"/>
<name>A0A0G9MKF0_9SPHN</name>
<accession>A0A0G9MKF0</accession>
<dbReference type="RefSeq" id="WP_047007865.1">
    <property type="nucleotide sequence ID" value="NZ_CP018098.1"/>
</dbReference>
<organism evidence="1 2">
    <name type="scientific">Aurantiacibacter gangjinensis</name>
    <dbReference type="NCBI Taxonomy" id="502682"/>
    <lineage>
        <taxon>Bacteria</taxon>
        <taxon>Pseudomonadati</taxon>
        <taxon>Pseudomonadota</taxon>
        <taxon>Alphaproteobacteria</taxon>
        <taxon>Sphingomonadales</taxon>
        <taxon>Erythrobacteraceae</taxon>
        <taxon>Aurantiacibacter</taxon>
    </lineage>
</organism>
<dbReference type="AlphaFoldDB" id="A0A0G9MKF0"/>
<comment type="caution">
    <text evidence="1">The sequence shown here is derived from an EMBL/GenBank/DDBJ whole genome shotgun (WGS) entry which is preliminary data.</text>
</comment>
<dbReference type="OrthoDB" id="6198264at2"/>
<proteinExistence type="predicted"/>
<dbReference type="Proteomes" id="UP000053070">
    <property type="component" value="Unassembled WGS sequence"/>
</dbReference>
<evidence type="ECO:0000313" key="1">
    <source>
        <dbReference type="EMBL" id="KLE31155.1"/>
    </source>
</evidence>
<reference evidence="1 2" key="1">
    <citation type="submission" date="2015-04" db="EMBL/GenBank/DDBJ databases">
        <title>The draft genome sequence of Erythrobacr gangjinensis K7-2.</title>
        <authorList>
            <person name="Zhuang L."/>
            <person name="Liu Y."/>
            <person name="Shao Z."/>
        </authorList>
    </citation>
    <scope>NUCLEOTIDE SEQUENCE [LARGE SCALE GENOMIC DNA]</scope>
    <source>
        <strain evidence="1 2">K7-2</strain>
    </source>
</reference>
<evidence type="ECO:0000313" key="2">
    <source>
        <dbReference type="Proteomes" id="UP000053070"/>
    </source>
</evidence>
<keyword evidence="2" id="KW-1185">Reference proteome</keyword>
<dbReference type="STRING" id="502682.BMF35_b0211"/>
<dbReference type="PATRIC" id="fig|502682.8.peg.2670"/>
<sequence length="251" mass="27907">MRALITLISAFFAVSSIPATAQQITVTEEWVTVETVEHTASRYVSPLHERTEQAAIAAYGPFRVIDENTAALVDITRAGAPEHFAAMLAAYPAIDTLEFVEAPGTHDDRANLRLGRMIRERGIATRVKDGGSIRSGAVELFLAGAIREIDEGSEFAVHGWLDDWGRGAEDYPADAPEHRRYLDYYMEMGMDEAQARAFYSMTNSVPFEDARWLTGSEMREWVQDASDSGQAESEEDSQPRLAYLDLEPVLQ</sequence>
<gene>
    <name evidence="1" type="ORF">AAW01_13090</name>
</gene>
<protein>
    <submittedName>
        <fullName evidence="1">Uncharacterized protein</fullName>
    </submittedName>
</protein>